<reference evidence="4 5" key="1">
    <citation type="submission" date="2016-10" db="EMBL/GenBank/DDBJ databases">
        <authorList>
            <person name="de Groot N.N."/>
        </authorList>
    </citation>
    <scope>NUCLEOTIDE SEQUENCE [LARGE SCALE GENOMIC DNA]</scope>
    <source>
        <strain evidence="4 5">CGMCC 4.3143</strain>
    </source>
</reference>
<dbReference type="PANTHER" id="PTHR35526:SF3">
    <property type="entry name" value="ANTI-SIGMA-F FACTOR RSBW"/>
    <property type="match status" value="1"/>
</dbReference>
<evidence type="ECO:0000313" key="5">
    <source>
        <dbReference type="Proteomes" id="UP000198967"/>
    </source>
</evidence>
<keyword evidence="4" id="KW-0418">Kinase</keyword>
<dbReference type="AlphaFoldDB" id="A0A1G7DL70"/>
<dbReference type="SUPFAM" id="SSF55874">
    <property type="entry name" value="ATPase domain of HSP90 chaperone/DNA topoisomerase II/histidine kinase"/>
    <property type="match status" value="1"/>
</dbReference>
<evidence type="ECO:0000256" key="1">
    <source>
        <dbReference type="ARBA" id="ARBA00022527"/>
    </source>
</evidence>
<proteinExistence type="predicted"/>
<keyword evidence="4" id="KW-0808">Transferase</keyword>
<dbReference type="Pfam" id="PF13581">
    <property type="entry name" value="HATPase_c_2"/>
    <property type="match status" value="1"/>
</dbReference>
<feature type="compositionally biased region" description="Gly residues" evidence="2">
    <location>
        <begin position="1"/>
        <end position="12"/>
    </location>
</feature>
<evidence type="ECO:0000313" key="4">
    <source>
        <dbReference type="EMBL" id="SDE51525.1"/>
    </source>
</evidence>
<keyword evidence="5" id="KW-1185">Reference proteome</keyword>
<dbReference type="InterPro" id="IPR003594">
    <property type="entry name" value="HATPase_dom"/>
</dbReference>
<evidence type="ECO:0000259" key="3">
    <source>
        <dbReference type="Pfam" id="PF13581"/>
    </source>
</evidence>
<gene>
    <name evidence="4" type="ORF">SAMN05216377_10153</name>
</gene>
<dbReference type="RefSeq" id="WP_176921110.1">
    <property type="nucleotide sequence ID" value="NZ_FNBE01000001.1"/>
</dbReference>
<dbReference type="CDD" id="cd16936">
    <property type="entry name" value="HATPase_RsbW-like"/>
    <property type="match status" value="1"/>
</dbReference>
<dbReference type="Proteomes" id="UP000198967">
    <property type="component" value="Unassembled WGS sequence"/>
</dbReference>
<dbReference type="GO" id="GO:0004674">
    <property type="term" value="F:protein serine/threonine kinase activity"/>
    <property type="evidence" value="ECO:0007669"/>
    <property type="project" value="UniProtKB-KW"/>
</dbReference>
<dbReference type="STRING" id="366584.SAMN05216377_10153"/>
<feature type="domain" description="Histidine kinase/HSP90-like ATPase" evidence="3">
    <location>
        <begin position="35"/>
        <end position="151"/>
    </location>
</feature>
<sequence>MNVQGLTGGGTRPSGTPVSADPTDSAAEELRVVRTATPDALAGIRAVVSTWARGVGLSADGLVDLLLAVGEAAANVVDHAYRGGPPGPVEIELGLRADRAGRVVTARISDRGRWRPSLADAGDRGRGLPMIRALAQFLDVAATPTGTQVCLELAVS</sequence>
<accession>A0A1G7DL70</accession>
<keyword evidence="1" id="KW-0723">Serine/threonine-protein kinase</keyword>
<dbReference type="EMBL" id="FNBE01000001">
    <property type="protein sequence ID" value="SDE51525.1"/>
    <property type="molecule type" value="Genomic_DNA"/>
</dbReference>
<evidence type="ECO:0000256" key="2">
    <source>
        <dbReference type="SAM" id="MobiDB-lite"/>
    </source>
</evidence>
<dbReference type="InterPro" id="IPR036890">
    <property type="entry name" value="HATPase_C_sf"/>
</dbReference>
<dbReference type="Gene3D" id="3.30.565.10">
    <property type="entry name" value="Histidine kinase-like ATPase, C-terminal domain"/>
    <property type="match status" value="1"/>
</dbReference>
<name>A0A1G7DL70_PSEOR</name>
<organism evidence="4 5">
    <name type="scientific">Pseudonocardia oroxyli</name>
    <dbReference type="NCBI Taxonomy" id="366584"/>
    <lineage>
        <taxon>Bacteria</taxon>
        <taxon>Bacillati</taxon>
        <taxon>Actinomycetota</taxon>
        <taxon>Actinomycetes</taxon>
        <taxon>Pseudonocardiales</taxon>
        <taxon>Pseudonocardiaceae</taxon>
        <taxon>Pseudonocardia</taxon>
    </lineage>
</organism>
<feature type="region of interest" description="Disordered" evidence="2">
    <location>
        <begin position="1"/>
        <end position="26"/>
    </location>
</feature>
<protein>
    <submittedName>
        <fullName evidence="4">Anti-sigma regulatory factor (Ser/Thr protein kinase)</fullName>
    </submittedName>
</protein>
<dbReference type="PANTHER" id="PTHR35526">
    <property type="entry name" value="ANTI-SIGMA-F FACTOR RSBW-RELATED"/>
    <property type="match status" value="1"/>
</dbReference>
<dbReference type="InterPro" id="IPR050267">
    <property type="entry name" value="Anti-sigma-factor_SerPK"/>
</dbReference>